<evidence type="ECO:0000256" key="5">
    <source>
        <dbReference type="ARBA" id="ARBA00022679"/>
    </source>
</evidence>
<keyword evidence="7" id="KW-0479">Metal-binding</keyword>
<evidence type="ECO:0000256" key="7">
    <source>
        <dbReference type="ARBA" id="ARBA00022723"/>
    </source>
</evidence>
<keyword evidence="12 15" id="KW-0472">Membrane</keyword>
<keyword evidence="8 13" id="KW-0863">Zinc-finger</keyword>
<evidence type="ECO:0000256" key="13">
    <source>
        <dbReference type="PROSITE-ProRule" id="PRU00175"/>
    </source>
</evidence>
<evidence type="ECO:0000313" key="17">
    <source>
        <dbReference type="EMBL" id="KAG0497544.1"/>
    </source>
</evidence>
<evidence type="ECO:0000256" key="10">
    <source>
        <dbReference type="ARBA" id="ARBA00022833"/>
    </source>
</evidence>
<dbReference type="CDD" id="cd16461">
    <property type="entry name" value="RING-H2_EL5-like"/>
    <property type="match status" value="1"/>
</dbReference>
<evidence type="ECO:0000256" key="14">
    <source>
        <dbReference type="SAM" id="MobiDB-lite"/>
    </source>
</evidence>
<evidence type="ECO:0000256" key="8">
    <source>
        <dbReference type="ARBA" id="ARBA00022771"/>
    </source>
</evidence>
<proteinExistence type="predicted"/>
<evidence type="ECO:0000256" key="15">
    <source>
        <dbReference type="SAM" id="Phobius"/>
    </source>
</evidence>
<keyword evidence="18" id="KW-1185">Reference proteome</keyword>
<comment type="catalytic activity">
    <reaction evidence="1">
        <text>S-ubiquitinyl-[E2 ubiquitin-conjugating enzyme]-L-cysteine + [acceptor protein]-L-lysine = [E2 ubiquitin-conjugating enzyme]-L-cysteine + N(6)-ubiquitinyl-[acceptor protein]-L-lysine.</text>
        <dbReference type="EC" id="2.3.2.27"/>
    </reaction>
</comment>
<feature type="transmembrane region" description="Helical" evidence="15">
    <location>
        <begin position="6"/>
        <end position="34"/>
    </location>
</feature>
<dbReference type="Pfam" id="PF13639">
    <property type="entry name" value="zf-RING_2"/>
    <property type="match status" value="1"/>
</dbReference>
<dbReference type="PROSITE" id="PS50089">
    <property type="entry name" value="ZF_RING_2"/>
    <property type="match status" value="1"/>
</dbReference>
<dbReference type="AlphaFoldDB" id="A0A835VEB2"/>
<keyword evidence="6 15" id="KW-0812">Transmembrane</keyword>
<evidence type="ECO:0000256" key="2">
    <source>
        <dbReference type="ARBA" id="ARBA00004167"/>
    </source>
</evidence>
<sequence length="199" mass="21854">MSVPVLYAFIPGELLTAFVLLLFFLFLVVVFLYLRARRHRVPNSSLPPSPLPSFFIFSSSPTPETVPLDPAVLKSLPSTIFHWANSKNGCGPVCAICLSELADGDAGRLLPGCEHAFHLECIDTWFLCNSTCPICRSAVEPPARPATESGGSMPPGEEIKVPGLPRSRIREAWDVETVAASREWHDSSEKCKTKTLIKF</sequence>
<accession>A0A835VEB2</accession>
<evidence type="ECO:0000313" key="18">
    <source>
        <dbReference type="Proteomes" id="UP000636800"/>
    </source>
</evidence>
<comment type="caution">
    <text evidence="17">The sequence shown here is derived from an EMBL/GenBank/DDBJ whole genome shotgun (WGS) entry which is preliminary data.</text>
</comment>
<evidence type="ECO:0000256" key="3">
    <source>
        <dbReference type="ARBA" id="ARBA00004906"/>
    </source>
</evidence>
<dbReference type="GO" id="GO:0061630">
    <property type="term" value="F:ubiquitin protein ligase activity"/>
    <property type="evidence" value="ECO:0007669"/>
    <property type="project" value="UniProtKB-EC"/>
</dbReference>
<reference evidence="17 18" key="1">
    <citation type="journal article" date="2020" name="Nat. Food">
        <title>A phased Vanilla planifolia genome enables genetic improvement of flavour and production.</title>
        <authorList>
            <person name="Hasing T."/>
            <person name="Tang H."/>
            <person name="Brym M."/>
            <person name="Khazi F."/>
            <person name="Huang T."/>
            <person name="Chambers A.H."/>
        </authorList>
    </citation>
    <scope>NUCLEOTIDE SEQUENCE [LARGE SCALE GENOMIC DNA]</scope>
    <source>
        <tissue evidence="17">Leaf</tissue>
    </source>
</reference>
<name>A0A835VEB2_VANPL</name>
<dbReference type="InterPro" id="IPR044600">
    <property type="entry name" value="ATL1/ATL16-like"/>
</dbReference>
<evidence type="ECO:0000256" key="9">
    <source>
        <dbReference type="ARBA" id="ARBA00022786"/>
    </source>
</evidence>
<dbReference type="PANTHER" id="PTHR46913:SF1">
    <property type="entry name" value="RING-H2 FINGER PROTEIN ATL16"/>
    <property type="match status" value="1"/>
</dbReference>
<organism evidence="17 18">
    <name type="scientific">Vanilla planifolia</name>
    <name type="common">Vanilla</name>
    <dbReference type="NCBI Taxonomy" id="51239"/>
    <lineage>
        <taxon>Eukaryota</taxon>
        <taxon>Viridiplantae</taxon>
        <taxon>Streptophyta</taxon>
        <taxon>Embryophyta</taxon>
        <taxon>Tracheophyta</taxon>
        <taxon>Spermatophyta</taxon>
        <taxon>Magnoliopsida</taxon>
        <taxon>Liliopsida</taxon>
        <taxon>Asparagales</taxon>
        <taxon>Orchidaceae</taxon>
        <taxon>Vanilloideae</taxon>
        <taxon>Vanilleae</taxon>
        <taxon>Vanilla</taxon>
    </lineage>
</organism>
<dbReference type="EMBL" id="JADCNL010000001">
    <property type="protein sequence ID" value="KAG0497544.1"/>
    <property type="molecule type" value="Genomic_DNA"/>
</dbReference>
<dbReference type="InterPro" id="IPR001841">
    <property type="entry name" value="Znf_RING"/>
</dbReference>
<dbReference type="GO" id="GO:0008270">
    <property type="term" value="F:zinc ion binding"/>
    <property type="evidence" value="ECO:0007669"/>
    <property type="project" value="UniProtKB-KW"/>
</dbReference>
<evidence type="ECO:0000256" key="12">
    <source>
        <dbReference type="ARBA" id="ARBA00023136"/>
    </source>
</evidence>
<dbReference type="Gene3D" id="3.30.40.10">
    <property type="entry name" value="Zinc/RING finger domain, C3HC4 (zinc finger)"/>
    <property type="match status" value="1"/>
</dbReference>
<dbReference type="SUPFAM" id="SSF57850">
    <property type="entry name" value="RING/U-box"/>
    <property type="match status" value="1"/>
</dbReference>
<evidence type="ECO:0000256" key="6">
    <source>
        <dbReference type="ARBA" id="ARBA00022692"/>
    </source>
</evidence>
<evidence type="ECO:0000256" key="1">
    <source>
        <dbReference type="ARBA" id="ARBA00000900"/>
    </source>
</evidence>
<feature type="region of interest" description="Disordered" evidence="14">
    <location>
        <begin position="143"/>
        <end position="163"/>
    </location>
</feature>
<dbReference type="GO" id="GO:0016020">
    <property type="term" value="C:membrane"/>
    <property type="evidence" value="ECO:0007669"/>
    <property type="project" value="UniProtKB-SubCell"/>
</dbReference>
<gene>
    <name evidence="17" type="ORF">HPP92_002235</name>
</gene>
<evidence type="ECO:0000256" key="4">
    <source>
        <dbReference type="ARBA" id="ARBA00012483"/>
    </source>
</evidence>
<evidence type="ECO:0000256" key="11">
    <source>
        <dbReference type="ARBA" id="ARBA00022989"/>
    </source>
</evidence>
<keyword evidence="5" id="KW-0808">Transferase</keyword>
<keyword evidence="9" id="KW-0833">Ubl conjugation pathway</keyword>
<dbReference type="PANTHER" id="PTHR46913">
    <property type="entry name" value="RING-H2 FINGER PROTEIN ATL16"/>
    <property type="match status" value="1"/>
</dbReference>
<evidence type="ECO:0000259" key="16">
    <source>
        <dbReference type="PROSITE" id="PS50089"/>
    </source>
</evidence>
<dbReference type="EC" id="2.3.2.27" evidence="4"/>
<dbReference type="SMART" id="SM00184">
    <property type="entry name" value="RING"/>
    <property type="match status" value="1"/>
</dbReference>
<dbReference type="GO" id="GO:0016567">
    <property type="term" value="P:protein ubiquitination"/>
    <property type="evidence" value="ECO:0007669"/>
    <property type="project" value="InterPro"/>
</dbReference>
<dbReference type="InterPro" id="IPR013083">
    <property type="entry name" value="Znf_RING/FYVE/PHD"/>
</dbReference>
<dbReference type="Proteomes" id="UP000636800">
    <property type="component" value="Chromosome 1"/>
</dbReference>
<feature type="domain" description="RING-type" evidence="16">
    <location>
        <begin position="94"/>
        <end position="136"/>
    </location>
</feature>
<protein>
    <recommendedName>
        <fullName evidence="4">RING-type E3 ubiquitin transferase</fullName>
        <ecNumber evidence="4">2.3.2.27</ecNumber>
    </recommendedName>
</protein>
<comment type="subcellular location">
    <subcellularLocation>
        <location evidence="2">Membrane</location>
        <topology evidence="2">Single-pass membrane protein</topology>
    </subcellularLocation>
</comment>
<comment type="pathway">
    <text evidence="3">Protein modification; protein ubiquitination.</text>
</comment>
<keyword evidence="10" id="KW-0862">Zinc</keyword>
<dbReference type="OrthoDB" id="2018246at2759"/>
<keyword evidence="11 15" id="KW-1133">Transmembrane helix</keyword>